<dbReference type="Proteomes" id="UP000821853">
    <property type="component" value="Chromosome 2"/>
</dbReference>
<dbReference type="Gene3D" id="2.60.40.10">
    <property type="entry name" value="Immunoglobulins"/>
    <property type="match status" value="2"/>
</dbReference>
<dbReference type="InterPro" id="IPR003598">
    <property type="entry name" value="Ig_sub2"/>
</dbReference>
<keyword evidence="1" id="KW-0677">Repeat</keyword>
<dbReference type="AlphaFoldDB" id="A0A9J6FSJ5"/>
<dbReference type="SUPFAM" id="SSF48726">
    <property type="entry name" value="Immunoglobulin"/>
    <property type="match status" value="2"/>
</dbReference>
<keyword evidence="5" id="KW-1185">Reference proteome</keyword>
<dbReference type="EMBL" id="JABSTR010000004">
    <property type="protein sequence ID" value="KAH9369166.1"/>
    <property type="molecule type" value="Genomic_DNA"/>
</dbReference>
<dbReference type="VEuPathDB" id="VectorBase:HLOH_053045"/>
<dbReference type="CDD" id="cd00063">
    <property type="entry name" value="FN3"/>
    <property type="match status" value="1"/>
</dbReference>
<proteinExistence type="predicted"/>
<evidence type="ECO:0000259" key="3">
    <source>
        <dbReference type="PROSITE" id="PS50853"/>
    </source>
</evidence>
<dbReference type="GO" id="GO:0030154">
    <property type="term" value="P:cell differentiation"/>
    <property type="evidence" value="ECO:0007669"/>
    <property type="project" value="UniProtKB-ARBA"/>
</dbReference>
<dbReference type="InterPro" id="IPR003961">
    <property type="entry name" value="FN3_dom"/>
</dbReference>
<dbReference type="PANTHER" id="PTHR23278">
    <property type="entry name" value="SIDESTEP PROTEIN"/>
    <property type="match status" value="1"/>
</dbReference>
<name>A0A9J6FSJ5_HAELO</name>
<dbReference type="InterPro" id="IPR007110">
    <property type="entry name" value="Ig-like_dom"/>
</dbReference>
<dbReference type="Pfam" id="PF13927">
    <property type="entry name" value="Ig_3"/>
    <property type="match status" value="1"/>
</dbReference>
<protein>
    <submittedName>
        <fullName evidence="4">Uncharacterized protein</fullName>
    </submittedName>
</protein>
<dbReference type="OrthoDB" id="6250964at2759"/>
<dbReference type="PROSITE" id="PS50835">
    <property type="entry name" value="IG_LIKE"/>
    <property type="match status" value="2"/>
</dbReference>
<accession>A0A9J6FSJ5</accession>
<gene>
    <name evidence="4" type="ORF">HPB48_018915</name>
</gene>
<evidence type="ECO:0000313" key="4">
    <source>
        <dbReference type="EMBL" id="KAH9369166.1"/>
    </source>
</evidence>
<dbReference type="InterPro" id="IPR013783">
    <property type="entry name" value="Ig-like_fold"/>
</dbReference>
<feature type="domain" description="Fibronectin type-III" evidence="3">
    <location>
        <begin position="233"/>
        <end position="318"/>
    </location>
</feature>
<dbReference type="GO" id="GO:0009653">
    <property type="term" value="P:anatomical structure morphogenesis"/>
    <property type="evidence" value="ECO:0007669"/>
    <property type="project" value="UniProtKB-ARBA"/>
</dbReference>
<sequence length="318" mass="35213">MLLRAFNNSRRDPLLVKHIVGQVGAYLFLELEREKHIKPALQLNLVTLDARKQISEGSSVYFDCNVQSNPPVKQVGWLHEGAQLAPSPGLRIEHVRLVIDRLHRHQAGHYQCAATNDLGHGVSEKVFLMVYYPPKCREKQKTVYHVARHEVTKVTCDVEADPPDVTFTWQFNNSKESLDIIAFNQSGPRSSSAFYTPRRREDYGALLCIASNSLGRGATPCVFNIVPAGPPNPPVNCSVPVVAATSLSVRCERSLQPWPLPVHFRADVFVGSRLRERIVADEPAFEVTGLEPGSSVGVFVFALNEKGISTASRPKPSS</sequence>
<dbReference type="PROSITE" id="PS50853">
    <property type="entry name" value="FN3"/>
    <property type="match status" value="1"/>
</dbReference>
<dbReference type="InterPro" id="IPR036179">
    <property type="entry name" value="Ig-like_dom_sf"/>
</dbReference>
<dbReference type="SUPFAM" id="SSF49265">
    <property type="entry name" value="Fibronectin type III"/>
    <property type="match status" value="1"/>
</dbReference>
<evidence type="ECO:0000259" key="2">
    <source>
        <dbReference type="PROSITE" id="PS50835"/>
    </source>
</evidence>
<reference evidence="4 5" key="1">
    <citation type="journal article" date="2020" name="Cell">
        <title>Large-Scale Comparative Analyses of Tick Genomes Elucidate Their Genetic Diversity and Vector Capacities.</title>
        <authorList>
            <consortium name="Tick Genome and Microbiome Consortium (TIGMIC)"/>
            <person name="Jia N."/>
            <person name="Wang J."/>
            <person name="Shi W."/>
            <person name="Du L."/>
            <person name="Sun Y."/>
            <person name="Zhan W."/>
            <person name="Jiang J.F."/>
            <person name="Wang Q."/>
            <person name="Zhang B."/>
            <person name="Ji P."/>
            <person name="Bell-Sakyi L."/>
            <person name="Cui X.M."/>
            <person name="Yuan T.T."/>
            <person name="Jiang B.G."/>
            <person name="Yang W.F."/>
            <person name="Lam T.T."/>
            <person name="Chang Q.C."/>
            <person name="Ding S.J."/>
            <person name="Wang X.J."/>
            <person name="Zhu J.G."/>
            <person name="Ruan X.D."/>
            <person name="Zhao L."/>
            <person name="Wei J.T."/>
            <person name="Ye R.Z."/>
            <person name="Que T.C."/>
            <person name="Du C.H."/>
            <person name="Zhou Y.H."/>
            <person name="Cheng J.X."/>
            <person name="Dai P.F."/>
            <person name="Guo W.B."/>
            <person name="Han X.H."/>
            <person name="Huang E.J."/>
            <person name="Li L.F."/>
            <person name="Wei W."/>
            <person name="Gao Y.C."/>
            <person name="Liu J.Z."/>
            <person name="Shao H.Z."/>
            <person name="Wang X."/>
            <person name="Wang C.C."/>
            <person name="Yang T.C."/>
            <person name="Huo Q.B."/>
            <person name="Li W."/>
            <person name="Chen H.Y."/>
            <person name="Chen S.E."/>
            <person name="Zhou L.G."/>
            <person name="Ni X.B."/>
            <person name="Tian J.H."/>
            <person name="Sheng Y."/>
            <person name="Liu T."/>
            <person name="Pan Y.S."/>
            <person name="Xia L.Y."/>
            <person name="Li J."/>
            <person name="Zhao F."/>
            <person name="Cao W.C."/>
        </authorList>
    </citation>
    <scope>NUCLEOTIDE SEQUENCE [LARGE SCALE GENOMIC DNA]</scope>
    <source>
        <strain evidence="4">HaeL-2018</strain>
    </source>
</reference>
<evidence type="ECO:0000256" key="1">
    <source>
        <dbReference type="ARBA" id="ARBA00022737"/>
    </source>
</evidence>
<organism evidence="4 5">
    <name type="scientific">Haemaphysalis longicornis</name>
    <name type="common">Bush tick</name>
    <dbReference type="NCBI Taxonomy" id="44386"/>
    <lineage>
        <taxon>Eukaryota</taxon>
        <taxon>Metazoa</taxon>
        <taxon>Ecdysozoa</taxon>
        <taxon>Arthropoda</taxon>
        <taxon>Chelicerata</taxon>
        <taxon>Arachnida</taxon>
        <taxon>Acari</taxon>
        <taxon>Parasitiformes</taxon>
        <taxon>Ixodida</taxon>
        <taxon>Ixodoidea</taxon>
        <taxon>Ixodidae</taxon>
        <taxon>Haemaphysalinae</taxon>
        <taxon>Haemaphysalis</taxon>
    </lineage>
</organism>
<dbReference type="PANTHER" id="PTHR23278:SF19">
    <property type="entry name" value="OBSCURIN"/>
    <property type="match status" value="1"/>
</dbReference>
<dbReference type="SMART" id="SM00409">
    <property type="entry name" value="IG"/>
    <property type="match status" value="1"/>
</dbReference>
<feature type="domain" description="Ig-like" evidence="2">
    <location>
        <begin position="39"/>
        <end position="123"/>
    </location>
</feature>
<dbReference type="CDD" id="cd00096">
    <property type="entry name" value="Ig"/>
    <property type="match status" value="1"/>
</dbReference>
<dbReference type="Pfam" id="PF07679">
    <property type="entry name" value="I-set"/>
    <property type="match status" value="1"/>
</dbReference>
<dbReference type="InterPro" id="IPR013098">
    <property type="entry name" value="Ig_I-set"/>
</dbReference>
<dbReference type="SMART" id="SM00408">
    <property type="entry name" value="IGc2"/>
    <property type="match status" value="1"/>
</dbReference>
<evidence type="ECO:0000313" key="5">
    <source>
        <dbReference type="Proteomes" id="UP000821853"/>
    </source>
</evidence>
<feature type="domain" description="Ig-like" evidence="2">
    <location>
        <begin position="134"/>
        <end position="213"/>
    </location>
</feature>
<dbReference type="InterPro" id="IPR003599">
    <property type="entry name" value="Ig_sub"/>
</dbReference>
<comment type="caution">
    <text evidence="4">The sequence shown here is derived from an EMBL/GenBank/DDBJ whole genome shotgun (WGS) entry which is preliminary data.</text>
</comment>
<dbReference type="InterPro" id="IPR036116">
    <property type="entry name" value="FN3_sf"/>
</dbReference>